<sequence>MNIREGISQEYLDAYQKGWLNLTSGANLIDSSPSRPMKAYTCKFCKRKFNSPQALGGHQNAHRREREAARRYLKPETNDLPAVNHMVKLSLGVQAHTPAHPPSSDDETTIARFVDDGARFDLVQPCDGEETVELRWPRDFYSEAHAPSQPSSPHMLDLNLKL</sequence>
<dbReference type="InterPro" id="IPR053266">
    <property type="entry name" value="Zinc_finger_protein_7"/>
</dbReference>
<dbReference type="PANTHER" id="PTHR47593">
    <property type="entry name" value="ZINC FINGER PROTEIN 4-LIKE"/>
    <property type="match status" value="1"/>
</dbReference>
<dbReference type="AlphaFoldDB" id="A0A2U1Q2S6"/>
<reference evidence="4 5" key="1">
    <citation type="journal article" date="2018" name="Mol. Plant">
        <title>The genome of Artemisia annua provides insight into the evolution of Asteraceae family and artemisinin biosynthesis.</title>
        <authorList>
            <person name="Shen Q."/>
            <person name="Zhang L."/>
            <person name="Liao Z."/>
            <person name="Wang S."/>
            <person name="Yan T."/>
            <person name="Shi P."/>
            <person name="Liu M."/>
            <person name="Fu X."/>
            <person name="Pan Q."/>
            <person name="Wang Y."/>
            <person name="Lv Z."/>
            <person name="Lu X."/>
            <person name="Zhang F."/>
            <person name="Jiang W."/>
            <person name="Ma Y."/>
            <person name="Chen M."/>
            <person name="Hao X."/>
            <person name="Li L."/>
            <person name="Tang Y."/>
            <person name="Lv G."/>
            <person name="Zhou Y."/>
            <person name="Sun X."/>
            <person name="Brodelius P.E."/>
            <person name="Rose J.K.C."/>
            <person name="Tang K."/>
        </authorList>
    </citation>
    <scope>NUCLEOTIDE SEQUENCE [LARGE SCALE GENOMIC DNA]</scope>
    <source>
        <strain evidence="5">cv. Huhao1</strain>
        <tissue evidence="4">Leaf</tissue>
    </source>
</reference>
<keyword evidence="1" id="KW-0479">Metal-binding</keyword>
<comment type="caution">
    <text evidence="4">The sequence shown here is derived from an EMBL/GenBank/DDBJ whole genome shotgun (WGS) entry which is preliminary data.</text>
</comment>
<organism evidence="4 5">
    <name type="scientific">Artemisia annua</name>
    <name type="common">Sweet wormwood</name>
    <dbReference type="NCBI Taxonomy" id="35608"/>
    <lineage>
        <taxon>Eukaryota</taxon>
        <taxon>Viridiplantae</taxon>
        <taxon>Streptophyta</taxon>
        <taxon>Embryophyta</taxon>
        <taxon>Tracheophyta</taxon>
        <taxon>Spermatophyta</taxon>
        <taxon>Magnoliopsida</taxon>
        <taxon>eudicotyledons</taxon>
        <taxon>Gunneridae</taxon>
        <taxon>Pentapetalae</taxon>
        <taxon>asterids</taxon>
        <taxon>campanulids</taxon>
        <taxon>Asterales</taxon>
        <taxon>Asteraceae</taxon>
        <taxon>Asteroideae</taxon>
        <taxon>Anthemideae</taxon>
        <taxon>Artemisiinae</taxon>
        <taxon>Artemisia</taxon>
    </lineage>
</organism>
<keyword evidence="5" id="KW-1185">Reference proteome</keyword>
<dbReference type="InterPro" id="IPR013087">
    <property type="entry name" value="Znf_C2H2_type"/>
</dbReference>
<proteinExistence type="predicted"/>
<protein>
    <submittedName>
        <fullName evidence="4">Zinc finger, C2H2</fullName>
    </submittedName>
</protein>
<dbReference type="Proteomes" id="UP000245207">
    <property type="component" value="Unassembled WGS sequence"/>
</dbReference>
<dbReference type="EMBL" id="PKPP01000472">
    <property type="protein sequence ID" value="PWA92320.1"/>
    <property type="molecule type" value="Genomic_DNA"/>
</dbReference>
<evidence type="ECO:0000256" key="2">
    <source>
        <dbReference type="SAM" id="MobiDB-lite"/>
    </source>
</evidence>
<dbReference type="OrthoDB" id="1915958at2759"/>
<feature type="domain" description="C2H2-type" evidence="3">
    <location>
        <begin position="40"/>
        <end position="67"/>
    </location>
</feature>
<dbReference type="STRING" id="35608.A0A2U1Q2S6"/>
<keyword evidence="1" id="KW-0863">Zinc-finger</keyword>
<keyword evidence="1" id="KW-0862">Zinc</keyword>
<dbReference type="Pfam" id="PF13912">
    <property type="entry name" value="zf-C2H2_6"/>
    <property type="match status" value="1"/>
</dbReference>
<feature type="region of interest" description="Disordered" evidence="2">
    <location>
        <begin position="143"/>
        <end position="162"/>
    </location>
</feature>
<dbReference type="PANTHER" id="PTHR47593:SF8">
    <property type="entry name" value="OS12G0581900 PROTEIN"/>
    <property type="match status" value="1"/>
</dbReference>
<evidence type="ECO:0000313" key="5">
    <source>
        <dbReference type="Proteomes" id="UP000245207"/>
    </source>
</evidence>
<evidence type="ECO:0000313" key="4">
    <source>
        <dbReference type="EMBL" id="PWA92320.1"/>
    </source>
</evidence>
<dbReference type="Gene3D" id="3.30.160.60">
    <property type="entry name" value="Classic Zinc Finger"/>
    <property type="match status" value="1"/>
</dbReference>
<evidence type="ECO:0000259" key="3">
    <source>
        <dbReference type="PROSITE" id="PS50157"/>
    </source>
</evidence>
<dbReference type="GO" id="GO:0008270">
    <property type="term" value="F:zinc ion binding"/>
    <property type="evidence" value="ECO:0007669"/>
    <property type="project" value="UniProtKB-KW"/>
</dbReference>
<name>A0A2U1Q2S6_ARTAN</name>
<dbReference type="PROSITE" id="PS00028">
    <property type="entry name" value="ZINC_FINGER_C2H2_1"/>
    <property type="match status" value="1"/>
</dbReference>
<dbReference type="SUPFAM" id="SSF57667">
    <property type="entry name" value="beta-beta-alpha zinc fingers"/>
    <property type="match status" value="1"/>
</dbReference>
<dbReference type="InterPro" id="IPR036236">
    <property type="entry name" value="Znf_C2H2_sf"/>
</dbReference>
<accession>A0A2U1Q2S6</accession>
<dbReference type="PROSITE" id="PS50157">
    <property type="entry name" value="ZINC_FINGER_C2H2_2"/>
    <property type="match status" value="1"/>
</dbReference>
<evidence type="ECO:0000256" key="1">
    <source>
        <dbReference type="PROSITE-ProRule" id="PRU00042"/>
    </source>
</evidence>
<gene>
    <name evidence="4" type="ORF">CTI12_AA080950</name>
</gene>